<proteinExistence type="predicted"/>
<comment type="caution">
    <text evidence="1">The sequence shown here is derived from an EMBL/GenBank/DDBJ whole genome shotgun (WGS) entry which is preliminary data.</text>
</comment>
<keyword evidence="2" id="KW-1185">Reference proteome</keyword>
<gene>
    <name evidence="1" type="ORF">BDR25DRAFT_319808</name>
</gene>
<reference evidence="1" key="1">
    <citation type="journal article" date="2020" name="Stud. Mycol.">
        <title>101 Dothideomycetes genomes: a test case for predicting lifestyles and emergence of pathogens.</title>
        <authorList>
            <person name="Haridas S."/>
            <person name="Albert R."/>
            <person name="Binder M."/>
            <person name="Bloem J."/>
            <person name="Labutti K."/>
            <person name="Salamov A."/>
            <person name="Andreopoulos B."/>
            <person name="Baker S."/>
            <person name="Barry K."/>
            <person name="Bills G."/>
            <person name="Bluhm B."/>
            <person name="Cannon C."/>
            <person name="Castanera R."/>
            <person name="Culley D."/>
            <person name="Daum C."/>
            <person name="Ezra D."/>
            <person name="Gonzalez J."/>
            <person name="Henrissat B."/>
            <person name="Kuo A."/>
            <person name="Liang C."/>
            <person name="Lipzen A."/>
            <person name="Lutzoni F."/>
            <person name="Magnuson J."/>
            <person name="Mondo S."/>
            <person name="Nolan M."/>
            <person name="Ohm R."/>
            <person name="Pangilinan J."/>
            <person name="Park H.-J."/>
            <person name="Ramirez L."/>
            <person name="Alfaro M."/>
            <person name="Sun H."/>
            <person name="Tritt A."/>
            <person name="Yoshinaga Y."/>
            <person name="Zwiers L.-H."/>
            <person name="Turgeon B."/>
            <person name="Goodwin S."/>
            <person name="Spatafora J."/>
            <person name="Crous P."/>
            <person name="Grigoriev I."/>
        </authorList>
    </citation>
    <scope>NUCLEOTIDE SEQUENCE</scope>
    <source>
        <strain evidence="1">ATCC 200398</strain>
    </source>
</reference>
<protein>
    <submittedName>
        <fullName evidence="1">Uncharacterized protein</fullName>
    </submittedName>
</protein>
<sequence length="215" mass="24251">MSNILLFPPSSTLPSIYSPPYAKFAAPGADAPSTLPPRLLLTMVHFTPETRERILPTPTEPAPLLTFPEIRLLMKEMADDADTIIELVHNIIRGFLETEYSSYSQGLIRTFVKSDEVLTSQVVRIQQTYGTDILEERIIDSTPLFAAAKNKAMEQNRTRRVMVKEGKDRERQCAAKMQRRLQRLRSDESIRSVDTVIQAPKLEGARGAIVAWPDL</sequence>
<name>A0ACB6Q9M3_9PLEO</name>
<dbReference type="EMBL" id="MU003548">
    <property type="protein sequence ID" value="KAF2463601.1"/>
    <property type="molecule type" value="Genomic_DNA"/>
</dbReference>
<evidence type="ECO:0000313" key="1">
    <source>
        <dbReference type="EMBL" id="KAF2463601.1"/>
    </source>
</evidence>
<dbReference type="Proteomes" id="UP000799755">
    <property type="component" value="Unassembled WGS sequence"/>
</dbReference>
<organism evidence="1 2">
    <name type="scientific">Lindgomyces ingoldianus</name>
    <dbReference type="NCBI Taxonomy" id="673940"/>
    <lineage>
        <taxon>Eukaryota</taxon>
        <taxon>Fungi</taxon>
        <taxon>Dikarya</taxon>
        <taxon>Ascomycota</taxon>
        <taxon>Pezizomycotina</taxon>
        <taxon>Dothideomycetes</taxon>
        <taxon>Pleosporomycetidae</taxon>
        <taxon>Pleosporales</taxon>
        <taxon>Lindgomycetaceae</taxon>
        <taxon>Lindgomyces</taxon>
    </lineage>
</organism>
<accession>A0ACB6Q9M3</accession>
<evidence type="ECO:0000313" key="2">
    <source>
        <dbReference type="Proteomes" id="UP000799755"/>
    </source>
</evidence>